<protein>
    <submittedName>
        <fullName evidence="2">NAD(P)H-binding protein</fullName>
    </submittedName>
</protein>
<evidence type="ECO:0000313" key="3">
    <source>
        <dbReference type="Proteomes" id="UP001526446"/>
    </source>
</evidence>
<organism evidence="2 3">
    <name type="scientific">Acetobacter farinalis</name>
    <dbReference type="NCBI Taxonomy" id="1260984"/>
    <lineage>
        <taxon>Bacteria</taxon>
        <taxon>Pseudomonadati</taxon>
        <taxon>Pseudomonadota</taxon>
        <taxon>Alphaproteobacteria</taxon>
        <taxon>Acetobacterales</taxon>
        <taxon>Acetobacteraceae</taxon>
        <taxon>Acetobacter</taxon>
    </lineage>
</organism>
<name>A0ABT3Q4G9_9PROT</name>
<dbReference type="Gene3D" id="3.40.50.720">
    <property type="entry name" value="NAD(P)-binding Rossmann-like Domain"/>
    <property type="match status" value="1"/>
</dbReference>
<sequence>MRPIRKIGIFGATGRLGAPVATELAKTFAVRAIVRSPETARQMLPASIEIVQGDLRNVSGLRAALEGWMRSTSILRPKRQT</sequence>
<feature type="domain" description="NAD(P)-binding" evidence="1">
    <location>
        <begin position="11"/>
        <end position="67"/>
    </location>
</feature>
<dbReference type="InterPro" id="IPR016040">
    <property type="entry name" value="NAD(P)-bd_dom"/>
</dbReference>
<dbReference type="Proteomes" id="UP001526446">
    <property type="component" value="Unassembled WGS sequence"/>
</dbReference>
<keyword evidence="3" id="KW-1185">Reference proteome</keyword>
<reference evidence="2 3" key="1">
    <citation type="submission" date="2022-11" db="EMBL/GenBank/DDBJ databases">
        <title>Genome sequencing of Acetobacter type strain.</title>
        <authorList>
            <person name="Heo J."/>
            <person name="Lee D."/>
            <person name="Han B.-H."/>
            <person name="Hong S.-B."/>
            <person name="Kwon S.-W."/>
        </authorList>
    </citation>
    <scope>NUCLEOTIDE SEQUENCE [LARGE SCALE GENOMIC DNA]</scope>
    <source>
        <strain evidence="2 3">KACC 21251</strain>
    </source>
</reference>
<evidence type="ECO:0000313" key="2">
    <source>
        <dbReference type="EMBL" id="MCX2560178.1"/>
    </source>
</evidence>
<dbReference type="SUPFAM" id="SSF51735">
    <property type="entry name" value="NAD(P)-binding Rossmann-fold domains"/>
    <property type="match status" value="1"/>
</dbReference>
<evidence type="ECO:0000259" key="1">
    <source>
        <dbReference type="Pfam" id="PF13460"/>
    </source>
</evidence>
<proteinExistence type="predicted"/>
<dbReference type="InterPro" id="IPR036291">
    <property type="entry name" value="NAD(P)-bd_dom_sf"/>
</dbReference>
<dbReference type="EMBL" id="JAPIUX010000001">
    <property type="protein sequence ID" value="MCX2560178.1"/>
    <property type="molecule type" value="Genomic_DNA"/>
</dbReference>
<accession>A0ABT3Q4G9</accession>
<comment type="caution">
    <text evidence="2">The sequence shown here is derived from an EMBL/GenBank/DDBJ whole genome shotgun (WGS) entry which is preliminary data.</text>
</comment>
<dbReference type="RefSeq" id="WP_166118950.1">
    <property type="nucleotide sequence ID" value="NZ_JAPIUX010000001.1"/>
</dbReference>
<dbReference type="Pfam" id="PF13460">
    <property type="entry name" value="NAD_binding_10"/>
    <property type="match status" value="1"/>
</dbReference>
<gene>
    <name evidence="2" type="ORF">OQ252_01995</name>
</gene>